<dbReference type="Proteomes" id="UP000326505">
    <property type="component" value="Chromosome"/>
</dbReference>
<feature type="region of interest" description="Disordered" evidence="6">
    <location>
        <begin position="1"/>
        <end position="40"/>
    </location>
</feature>
<keyword evidence="3" id="KW-0133">Cell shape</keyword>
<keyword evidence="7" id="KW-0812">Transmembrane</keyword>
<dbReference type="GO" id="GO:0008360">
    <property type="term" value="P:regulation of cell shape"/>
    <property type="evidence" value="ECO:0007669"/>
    <property type="project" value="UniProtKB-KW"/>
</dbReference>
<keyword evidence="2" id="KW-0808">Transferase</keyword>
<keyword evidence="7" id="KW-0472">Membrane</keyword>
<keyword evidence="5" id="KW-0961">Cell wall biogenesis/degradation</keyword>
<dbReference type="OrthoDB" id="4325280at2"/>
<evidence type="ECO:0000313" key="10">
    <source>
        <dbReference type="EMBL" id="QEV60285.1"/>
    </source>
</evidence>
<dbReference type="Pfam" id="PF03734">
    <property type="entry name" value="YkuD"/>
    <property type="match status" value="1"/>
</dbReference>
<reference evidence="10 11" key="1">
    <citation type="submission" date="2017-09" db="EMBL/GenBank/DDBJ databases">
        <authorList>
            <person name="Lee N."/>
            <person name="Cho B.-K."/>
        </authorList>
    </citation>
    <scope>NUCLEOTIDE SEQUENCE [LARGE SCALE GENOMIC DNA]</scope>
    <source>
        <strain evidence="10 11">ATCC 27465</strain>
    </source>
</reference>
<feature type="region of interest" description="Disordered" evidence="6">
    <location>
        <begin position="98"/>
        <end position="117"/>
    </location>
</feature>
<evidence type="ECO:0000313" key="11">
    <source>
        <dbReference type="Proteomes" id="UP000326505"/>
    </source>
</evidence>
<evidence type="ECO:0000256" key="7">
    <source>
        <dbReference type="SAM" id="Phobius"/>
    </source>
</evidence>
<protein>
    <submittedName>
        <fullName evidence="9">Lipoprotein-anchoring transpeptidase ErfK/SrfK</fullName>
    </submittedName>
    <submittedName>
        <fullName evidence="10">Murein L,D-transpeptidase</fullName>
    </submittedName>
</protein>
<evidence type="ECO:0000313" key="9">
    <source>
        <dbReference type="EMBL" id="MBB5106421.1"/>
    </source>
</evidence>
<feature type="compositionally biased region" description="Basic and acidic residues" evidence="6">
    <location>
        <begin position="1"/>
        <end position="11"/>
    </location>
</feature>
<keyword evidence="9" id="KW-0449">Lipoprotein</keyword>
<gene>
    <name evidence="10" type="ORF">CP982_17425</name>
    <name evidence="9" type="ORF">FHS40_005525</name>
</gene>
<dbReference type="AlphaFoldDB" id="A0A5P2XAM2"/>
<feature type="domain" description="L,D-TPase catalytic" evidence="8">
    <location>
        <begin position="118"/>
        <end position="234"/>
    </location>
</feature>
<dbReference type="InterPro" id="IPR005490">
    <property type="entry name" value="LD_TPept_cat_dom"/>
</dbReference>
<name>A0A5P2XAM2_STRST</name>
<keyword evidence="7" id="KW-1133">Transmembrane helix</keyword>
<sequence>MSDDLSREPSAHEMPTPGVSDPEMPTPGVSDPEMPVPELSASLRSLAGSGAAPAPMAGAQVRRRAVARRRRRHAALAGGAAVAVAALTFGLTSAIGGGSDARPAPPAAPSTRSAAPAATVDLGARTLTLDGRRVPVSSGSTAHPTRTGRMTVVAKHRVKRLTSESVGLGDEYDVKLPWVVELRGPDGRADFILAMTYAEGAPGARDSTRGAIGLRSADARWVYERLPVGAVVTVRG</sequence>
<accession>A0A5P2XAM2</accession>
<dbReference type="UniPathway" id="UPA00219"/>
<dbReference type="Gene3D" id="2.40.440.10">
    <property type="entry name" value="L,D-transpeptidase catalytic domain-like"/>
    <property type="match status" value="1"/>
</dbReference>
<dbReference type="InterPro" id="IPR038063">
    <property type="entry name" value="Transpep_catalytic_dom"/>
</dbReference>
<evidence type="ECO:0000256" key="4">
    <source>
        <dbReference type="ARBA" id="ARBA00022984"/>
    </source>
</evidence>
<dbReference type="RefSeq" id="WP_150511385.1">
    <property type="nucleotide sequence ID" value="NZ_BMSQ01000011.1"/>
</dbReference>
<dbReference type="Proteomes" id="UP000549009">
    <property type="component" value="Unassembled WGS sequence"/>
</dbReference>
<dbReference type="EMBL" id="JACHJD010000009">
    <property type="protein sequence ID" value="MBB5106421.1"/>
    <property type="molecule type" value="Genomic_DNA"/>
</dbReference>
<organism evidence="10 11">
    <name type="scientific">Streptomyces spectabilis</name>
    <dbReference type="NCBI Taxonomy" id="68270"/>
    <lineage>
        <taxon>Bacteria</taxon>
        <taxon>Bacillati</taxon>
        <taxon>Actinomycetota</taxon>
        <taxon>Actinomycetes</taxon>
        <taxon>Kitasatosporales</taxon>
        <taxon>Streptomycetaceae</taxon>
        <taxon>Streptomyces</taxon>
    </lineage>
</organism>
<evidence type="ECO:0000256" key="2">
    <source>
        <dbReference type="ARBA" id="ARBA00022679"/>
    </source>
</evidence>
<dbReference type="GO" id="GO:0009252">
    <property type="term" value="P:peptidoglycan biosynthetic process"/>
    <property type="evidence" value="ECO:0007669"/>
    <property type="project" value="UniProtKB-UniPathway"/>
</dbReference>
<dbReference type="GO" id="GO:0016740">
    <property type="term" value="F:transferase activity"/>
    <property type="evidence" value="ECO:0007669"/>
    <property type="project" value="UniProtKB-KW"/>
</dbReference>
<dbReference type="SUPFAM" id="SSF141523">
    <property type="entry name" value="L,D-transpeptidase catalytic domain-like"/>
    <property type="match status" value="1"/>
</dbReference>
<reference evidence="9 12" key="2">
    <citation type="submission" date="2020-08" db="EMBL/GenBank/DDBJ databases">
        <title>Genomic Encyclopedia of Type Strains, Phase III (KMG-III): the genomes of soil and plant-associated and newly described type strains.</title>
        <authorList>
            <person name="Whitman W."/>
        </authorList>
    </citation>
    <scope>NUCLEOTIDE SEQUENCE [LARGE SCALE GENOMIC DNA]</scope>
    <source>
        <strain evidence="9 12">CECT 3146</strain>
    </source>
</reference>
<dbReference type="GO" id="GO:0071555">
    <property type="term" value="P:cell wall organization"/>
    <property type="evidence" value="ECO:0007669"/>
    <property type="project" value="UniProtKB-KW"/>
</dbReference>
<evidence type="ECO:0000256" key="6">
    <source>
        <dbReference type="SAM" id="MobiDB-lite"/>
    </source>
</evidence>
<evidence type="ECO:0000256" key="3">
    <source>
        <dbReference type="ARBA" id="ARBA00022960"/>
    </source>
</evidence>
<keyword evidence="12" id="KW-1185">Reference proteome</keyword>
<feature type="transmembrane region" description="Helical" evidence="7">
    <location>
        <begin position="74"/>
        <end position="96"/>
    </location>
</feature>
<evidence type="ECO:0000256" key="5">
    <source>
        <dbReference type="ARBA" id="ARBA00023316"/>
    </source>
</evidence>
<dbReference type="CDD" id="cd16913">
    <property type="entry name" value="YkuD_like"/>
    <property type="match status" value="1"/>
</dbReference>
<evidence type="ECO:0000256" key="1">
    <source>
        <dbReference type="ARBA" id="ARBA00004752"/>
    </source>
</evidence>
<comment type="pathway">
    <text evidence="1">Cell wall biogenesis; peptidoglycan biosynthesis.</text>
</comment>
<dbReference type="KEGG" id="sspb:CP982_17425"/>
<evidence type="ECO:0000313" key="12">
    <source>
        <dbReference type="Proteomes" id="UP000549009"/>
    </source>
</evidence>
<keyword evidence="4" id="KW-0573">Peptidoglycan synthesis</keyword>
<proteinExistence type="predicted"/>
<evidence type="ECO:0000259" key="8">
    <source>
        <dbReference type="Pfam" id="PF03734"/>
    </source>
</evidence>
<dbReference type="EMBL" id="CP023690">
    <property type="protein sequence ID" value="QEV60285.1"/>
    <property type="molecule type" value="Genomic_DNA"/>
</dbReference>